<dbReference type="RefSeq" id="WP_073118261.1">
    <property type="nucleotide sequence ID" value="NZ_BMEN01000001.1"/>
</dbReference>
<dbReference type="AlphaFoldDB" id="A0A1M5T5N6"/>
<dbReference type="EMBL" id="FQXQ01000001">
    <property type="protein sequence ID" value="SHH45673.1"/>
    <property type="molecule type" value="Genomic_DNA"/>
</dbReference>
<proteinExistence type="predicted"/>
<name>A0A1M5T5N6_9FLAO</name>
<dbReference type="STRING" id="1195760.SAMN05444281_0691"/>
<sequence length="331" mass="38873">MIDYVKILINNPNIDKIKNNSLFDFRVEVSEKNGDCSPKTVAIHHFCNIIIYDTGIVLFTGSIHKLFNSLKEIKAPNYNPNNYKGYNGNMFTLENILEVRKHLCELLFCEPQQMTFQNIEFGINTNPLFCPKQFIKGLLYHTGKSFEFKYSRNYGQVEHNNYRIKIYNKSYQYNMEKHTLRIETGFKKSIEFNRTGIVTFADVNTSTLNKALKLLIMRFDEVVYYDKTISKKGLSKPQIKNLNNYSNITYWIDTLKPNKRDEHKKRLKDFIIHNSNNLHLQLRNDLLKKGVIINRPPNNKKRVIFNSSNIELNLTFKSLLENTKNLFSISS</sequence>
<organism evidence="1 2">
    <name type="scientific">Wenyingzhuangia marina</name>
    <dbReference type="NCBI Taxonomy" id="1195760"/>
    <lineage>
        <taxon>Bacteria</taxon>
        <taxon>Pseudomonadati</taxon>
        <taxon>Bacteroidota</taxon>
        <taxon>Flavobacteriia</taxon>
        <taxon>Flavobacteriales</taxon>
        <taxon>Flavobacteriaceae</taxon>
        <taxon>Wenyingzhuangia</taxon>
    </lineage>
</organism>
<accession>A0A1M5T5N6</accession>
<reference evidence="2" key="1">
    <citation type="submission" date="2016-11" db="EMBL/GenBank/DDBJ databases">
        <authorList>
            <person name="Varghese N."/>
            <person name="Submissions S."/>
        </authorList>
    </citation>
    <scope>NUCLEOTIDE SEQUENCE [LARGE SCALE GENOMIC DNA]</scope>
    <source>
        <strain evidence="2">DSM 100572</strain>
    </source>
</reference>
<keyword evidence="2" id="KW-1185">Reference proteome</keyword>
<evidence type="ECO:0000313" key="2">
    <source>
        <dbReference type="Proteomes" id="UP000184109"/>
    </source>
</evidence>
<protein>
    <submittedName>
        <fullName evidence="1">Uncharacterized protein</fullName>
    </submittedName>
</protein>
<dbReference type="Proteomes" id="UP000184109">
    <property type="component" value="Unassembled WGS sequence"/>
</dbReference>
<evidence type="ECO:0000313" key="1">
    <source>
        <dbReference type="EMBL" id="SHH45673.1"/>
    </source>
</evidence>
<dbReference type="OrthoDB" id="795069at2"/>
<gene>
    <name evidence="1" type="ORF">SAMN05444281_0691</name>
</gene>